<proteinExistence type="inferred from homology"/>
<organism evidence="11">
    <name type="scientific">Treponema denticola H-22</name>
    <dbReference type="NCBI Taxonomy" id="999432"/>
    <lineage>
        <taxon>Bacteria</taxon>
        <taxon>Pseudomonadati</taxon>
        <taxon>Spirochaetota</taxon>
        <taxon>Spirochaetia</taxon>
        <taxon>Spirochaetales</taxon>
        <taxon>Treponemataceae</taxon>
        <taxon>Treponema</taxon>
    </lineage>
</organism>
<dbReference type="RefSeq" id="WP_002678708.1">
    <property type="nucleotide sequence ID" value="NZ_CM001795.1"/>
</dbReference>
<dbReference type="GO" id="GO:0006935">
    <property type="term" value="P:chemotaxis"/>
    <property type="evidence" value="ECO:0007669"/>
    <property type="project" value="UniProtKB-KW"/>
</dbReference>
<keyword evidence="9" id="KW-0472">Membrane</keyword>
<dbReference type="Gene3D" id="1.10.287.1700">
    <property type="match status" value="1"/>
</dbReference>
<dbReference type="GeneID" id="2740113"/>
<dbReference type="GO" id="GO:0044781">
    <property type="term" value="P:bacterial-type flagellum organization"/>
    <property type="evidence" value="ECO:0007669"/>
    <property type="project" value="UniProtKB-KW"/>
</dbReference>
<evidence type="ECO:0000256" key="8">
    <source>
        <dbReference type="ARBA" id="ARBA00022927"/>
    </source>
</evidence>
<keyword evidence="10" id="KW-1006">Bacterial flagellum protein export</keyword>
<keyword evidence="11" id="KW-0966">Cell projection</keyword>
<evidence type="ECO:0000256" key="6">
    <source>
        <dbReference type="ARBA" id="ARBA00022500"/>
    </source>
</evidence>
<keyword evidence="4" id="KW-0813">Transport</keyword>
<dbReference type="InterPro" id="IPR053716">
    <property type="entry name" value="Flag_assembly_chemotaxis_eff"/>
</dbReference>
<accession>A0A0E2EJT9</accession>
<dbReference type="GO" id="GO:0015031">
    <property type="term" value="P:protein transport"/>
    <property type="evidence" value="ECO:0007669"/>
    <property type="project" value="UniProtKB-KW"/>
</dbReference>
<keyword evidence="11" id="KW-0282">Flagellum</keyword>
<dbReference type="GO" id="GO:0005886">
    <property type="term" value="C:plasma membrane"/>
    <property type="evidence" value="ECO:0007669"/>
    <property type="project" value="UniProtKB-SubCell"/>
</dbReference>
<keyword evidence="6" id="KW-0145">Chemotaxis</keyword>
<dbReference type="InterPro" id="IPR012823">
    <property type="entry name" value="Flagell_FliJ"/>
</dbReference>
<keyword evidence="5" id="KW-1003">Cell membrane</keyword>
<evidence type="ECO:0000256" key="3">
    <source>
        <dbReference type="ARBA" id="ARBA00020392"/>
    </source>
</evidence>
<evidence type="ECO:0000256" key="7">
    <source>
        <dbReference type="ARBA" id="ARBA00022795"/>
    </source>
</evidence>
<evidence type="ECO:0000256" key="1">
    <source>
        <dbReference type="ARBA" id="ARBA00004413"/>
    </source>
</evidence>
<dbReference type="EMBL" id="AGDV01000001">
    <property type="protein sequence ID" value="EMB35833.1"/>
    <property type="molecule type" value="Genomic_DNA"/>
</dbReference>
<dbReference type="Proteomes" id="UP000011705">
    <property type="component" value="Chromosome"/>
</dbReference>
<evidence type="ECO:0000256" key="5">
    <source>
        <dbReference type="ARBA" id="ARBA00022475"/>
    </source>
</evidence>
<dbReference type="GO" id="GO:0071973">
    <property type="term" value="P:bacterial-type flagellum-dependent cell motility"/>
    <property type="evidence" value="ECO:0007669"/>
    <property type="project" value="InterPro"/>
</dbReference>
<comment type="subcellular location">
    <subcellularLocation>
        <location evidence="1">Cell membrane</location>
        <topology evidence="1">Peripheral membrane protein</topology>
        <orientation evidence="1">Cytoplasmic side</orientation>
    </subcellularLocation>
</comment>
<dbReference type="GO" id="GO:0009288">
    <property type="term" value="C:bacterial-type flagellum"/>
    <property type="evidence" value="ECO:0007669"/>
    <property type="project" value="InterPro"/>
</dbReference>
<keyword evidence="11" id="KW-0969">Cilium</keyword>
<protein>
    <recommendedName>
        <fullName evidence="3">Flagellar FliJ protein</fullName>
    </recommendedName>
</protein>
<comment type="caution">
    <text evidence="11">The sequence shown here is derived from an EMBL/GenBank/DDBJ whole genome shotgun (WGS) entry which is preliminary data.</text>
</comment>
<keyword evidence="8" id="KW-0653">Protein transport</keyword>
<gene>
    <name evidence="11" type="ORF">HMPREF9726_00025</name>
</gene>
<sequence>MKRFEFRLEKLLNLREFYEHQAEIDLAHAIAHKDYIDLQLKQIAKLKVKTGTEFNPETDKIDITDLHNAQNYIILLDKKKDELLEKLVLAEQIIEEKRKIYIEAASKRKVISKLKEKKRALWEKENIKAEETYIDDIVTYKFGQNKTIAVNNYN</sequence>
<dbReference type="PATRIC" id="fig|999432.5.peg.25"/>
<reference evidence="11" key="1">
    <citation type="submission" date="2012-01" db="EMBL/GenBank/DDBJ databases">
        <title>The Genome Sequence of Treponema denticola H-22.</title>
        <authorList>
            <consortium name="The Broad Institute Genome Sequencing Platform"/>
            <person name="Earl A."/>
            <person name="Ward D."/>
            <person name="Feldgarden M."/>
            <person name="Gevers D."/>
            <person name="Blanton J.M."/>
            <person name="Fenno C.J."/>
            <person name="Baranova O.V."/>
            <person name="Mathney J."/>
            <person name="Dewhirst F.E."/>
            <person name="Izard J."/>
            <person name="Young S.K."/>
            <person name="Zeng Q."/>
            <person name="Gargeya S."/>
            <person name="Fitzgerald M."/>
            <person name="Haas B."/>
            <person name="Abouelleil A."/>
            <person name="Alvarado L."/>
            <person name="Arachchi H.M."/>
            <person name="Berlin A."/>
            <person name="Chapman S.B."/>
            <person name="Gearin G."/>
            <person name="Goldberg J."/>
            <person name="Griggs A."/>
            <person name="Gujja S."/>
            <person name="Hansen M."/>
            <person name="Heiman D."/>
            <person name="Howarth C."/>
            <person name="Larimer J."/>
            <person name="Lui A."/>
            <person name="MacDonald P.J.P."/>
            <person name="McCowen C."/>
            <person name="Montmayeur A."/>
            <person name="Murphy C."/>
            <person name="Neiman D."/>
            <person name="Pearson M."/>
            <person name="Priest M."/>
            <person name="Roberts A."/>
            <person name="Saif S."/>
            <person name="Shea T."/>
            <person name="Sisk P."/>
            <person name="Stolte C."/>
            <person name="Sykes S."/>
            <person name="Wortman J."/>
            <person name="Nusbaum C."/>
            <person name="Birren B."/>
        </authorList>
    </citation>
    <scope>NUCLEOTIDE SEQUENCE [LARGE SCALE GENOMIC DNA]</scope>
    <source>
        <strain evidence="11">H-22</strain>
    </source>
</reference>
<keyword evidence="7" id="KW-1005">Bacterial flagellum biogenesis</keyword>
<dbReference type="AlphaFoldDB" id="A0A0E2EJT9"/>
<evidence type="ECO:0000256" key="2">
    <source>
        <dbReference type="ARBA" id="ARBA00010004"/>
    </source>
</evidence>
<dbReference type="HOGENOM" id="CLU_139638_0_0_12"/>
<evidence type="ECO:0000256" key="4">
    <source>
        <dbReference type="ARBA" id="ARBA00022448"/>
    </source>
</evidence>
<evidence type="ECO:0000256" key="10">
    <source>
        <dbReference type="ARBA" id="ARBA00023225"/>
    </source>
</evidence>
<comment type="similarity">
    <text evidence="2">Belongs to the FliJ family.</text>
</comment>
<dbReference type="NCBIfam" id="TIGR02473">
    <property type="entry name" value="flagell_FliJ"/>
    <property type="match status" value="1"/>
</dbReference>
<name>A0A0E2EJT9_TREDN</name>
<evidence type="ECO:0000256" key="9">
    <source>
        <dbReference type="ARBA" id="ARBA00023136"/>
    </source>
</evidence>
<dbReference type="Pfam" id="PF02050">
    <property type="entry name" value="FliJ"/>
    <property type="match status" value="1"/>
</dbReference>
<evidence type="ECO:0000313" key="11">
    <source>
        <dbReference type="EMBL" id="EMB35833.1"/>
    </source>
</evidence>